<name>X1PIH2_9ZZZZ</name>
<feature type="compositionally biased region" description="Low complexity" evidence="1">
    <location>
        <begin position="1"/>
        <end position="11"/>
    </location>
</feature>
<sequence>MASAFASSFAEATEDRKASADKRCSYLVYVLQKLQEAVKEFRVWVVFICQLVNQFGGKETAVQSEKIIGQRVESCLLFEFG</sequence>
<proteinExistence type="predicted"/>
<comment type="caution">
    <text evidence="2">The sequence shown here is derived from an EMBL/GenBank/DDBJ whole genome shotgun (WGS) entry which is preliminary data.</text>
</comment>
<evidence type="ECO:0000256" key="1">
    <source>
        <dbReference type="SAM" id="MobiDB-lite"/>
    </source>
</evidence>
<feature type="region of interest" description="Disordered" evidence="1">
    <location>
        <begin position="1"/>
        <end position="20"/>
    </location>
</feature>
<organism evidence="2">
    <name type="scientific">marine sediment metagenome</name>
    <dbReference type="NCBI Taxonomy" id="412755"/>
    <lineage>
        <taxon>unclassified sequences</taxon>
        <taxon>metagenomes</taxon>
        <taxon>ecological metagenomes</taxon>
    </lineage>
</organism>
<evidence type="ECO:0000313" key="2">
    <source>
        <dbReference type="EMBL" id="GAI55638.1"/>
    </source>
</evidence>
<dbReference type="AlphaFoldDB" id="X1PIH2"/>
<accession>X1PIH2</accession>
<dbReference type="EMBL" id="BARV01033955">
    <property type="protein sequence ID" value="GAI55638.1"/>
    <property type="molecule type" value="Genomic_DNA"/>
</dbReference>
<gene>
    <name evidence="2" type="ORF">S06H3_53269</name>
</gene>
<protein>
    <submittedName>
        <fullName evidence="2">Uncharacterized protein</fullName>
    </submittedName>
</protein>
<reference evidence="2" key="1">
    <citation type="journal article" date="2014" name="Front. Microbiol.">
        <title>High frequency of phylogenetically diverse reductive dehalogenase-homologous genes in deep subseafloor sedimentary metagenomes.</title>
        <authorList>
            <person name="Kawai M."/>
            <person name="Futagami T."/>
            <person name="Toyoda A."/>
            <person name="Takaki Y."/>
            <person name="Nishi S."/>
            <person name="Hori S."/>
            <person name="Arai W."/>
            <person name="Tsubouchi T."/>
            <person name="Morono Y."/>
            <person name="Uchiyama I."/>
            <person name="Ito T."/>
            <person name="Fujiyama A."/>
            <person name="Inagaki F."/>
            <person name="Takami H."/>
        </authorList>
    </citation>
    <scope>NUCLEOTIDE SEQUENCE</scope>
    <source>
        <strain evidence="2">Expedition CK06-06</strain>
    </source>
</reference>